<gene>
    <name evidence="1" type="ORF">PIB30_026704</name>
</gene>
<keyword evidence="2" id="KW-1185">Reference proteome</keyword>
<reference evidence="1 2" key="1">
    <citation type="journal article" date="2023" name="Plants (Basel)">
        <title>Bridging the Gap: Combining Genomics and Transcriptomics Approaches to Understand Stylosanthes scabra, an Orphan Legume from the Brazilian Caatinga.</title>
        <authorList>
            <person name="Ferreira-Neto J.R.C."/>
            <person name="da Silva M.D."/>
            <person name="Binneck E."/>
            <person name="de Melo N.F."/>
            <person name="da Silva R.H."/>
            <person name="de Melo A.L.T.M."/>
            <person name="Pandolfi V."/>
            <person name="Bustamante F.O."/>
            <person name="Brasileiro-Vidal A.C."/>
            <person name="Benko-Iseppon A.M."/>
        </authorList>
    </citation>
    <scope>NUCLEOTIDE SEQUENCE [LARGE SCALE GENOMIC DNA]</scope>
    <source>
        <tissue evidence="1">Leaves</tissue>
    </source>
</reference>
<protein>
    <submittedName>
        <fullName evidence="1">Uncharacterized protein</fullName>
    </submittedName>
</protein>
<dbReference type="EMBL" id="JASCZI010060516">
    <property type="protein sequence ID" value="MED6133244.1"/>
    <property type="molecule type" value="Genomic_DNA"/>
</dbReference>
<evidence type="ECO:0000313" key="1">
    <source>
        <dbReference type="EMBL" id="MED6133244.1"/>
    </source>
</evidence>
<proteinExistence type="predicted"/>
<accession>A0ABU6SAJ6</accession>
<sequence length="170" mass="17969">MGTGRVRCPGLESFYSHCRRVPLAQKLRRLAGLPRGEGAGCPIIVNRLLPSAVLASRGGDDDGARRLAGDGAVVVALMVSCSSPCSRQSSSVTRALDELRQVKNNHGEAVGGSDGVLVGSVSGYGDSDEDHWWSKRVSVPARRGGLKDEPDEKIIEFCSVVTVNGMLVLP</sequence>
<dbReference type="Proteomes" id="UP001341840">
    <property type="component" value="Unassembled WGS sequence"/>
</dbReference>
<comment type="caution">
    <text evidence="1">The sequence shown here is derived from an EMBL/GenBank/DDBJ whole genome shotgun (WGS) entry which is preliminary data.</text>
</comment>
<name>A0ABU6SAJ6_9FABA</name>
<organism evidence="1 2">
    <name type="scientific">Stylosanthes scabra</name>
    <dbReference type="NCBI Taxonomy" id="79078"/>
    <lineage>
        <taxon>Eukaryota</taxon>
        <taxon>Viridiplantae</taxon>
        <taxon>Streptophyta</taxon>
        <taxon>Embryophyta</taxon>
        <taxon>Tracheophyta</taxon>
        <taxon>Spermatophyta</taxon>
        <taxon>Magnoliopsida</taxon>
        <taxon>eudicotyledons</taxon>
        <taxon>Gunneridae</taxon>
        <taxon>Pentapetalae</taxon>
        <taxon>rosids</taxon>
        <taxon>fabids</taxon>
        <taxon>Fabales</taxon>
        <taxon>Fabaceae</taxon>
        <taxon>Papilionoideae</taxon>
        <taxon>50 kb inversion clade</taxon>
        <taxon>dalbergioids sensu lato</taxon>
        <taxon>Dalbergieae</taxon>
        <taxon>Pterocarpus clade</taxon>
        <taxon>Stylosanthes</taxon>
    </lineage>
</organism>
<evidence type="ECO:0000313" key="2">
    <source>
        <dbReference type="Proteomes" id="UP001341840"/>
    </source>
</evidence>